<keyword evidence="2" id="KW-1185">Reference proteome</keyword>
<evidence type="ECO:0000313" key="2">
    <source>
        <dbReference type="Proteomes" id="UP000485058"/>
    </source>
</evidence>
<dbReference type="EMBL" id="BLLF01007082">
    <property type="protein sequence ID" value="GFH32759.1"/>
    <property type="molecule type" value="Genomic_DNA"/>
</dbReference>
<feature type="non-terminal residue" evidence="1">
    <location>
        <position position="87"/>
    </location>
</feature>
<dbReference type="GO" id="GO:0008832">
    <property type="term" value="F:dGTPase activity"/>
    <property type="evidence" value="ECO:0007669"/>
    <property type="project" value="TreeGrafter"/>
</dbReference>
<dbReference type="SUPFAM" id="SSF109604">
    <property type="entry name" value="HD-domain/PDEase-like"/>
    <property type="match status" value="1"/>
</dbReference>
<dbReference type="InterPro" id="IPR050135">
    <property type="entry name" value="dGTPase-like"/>
</dbReference>
<comment type="caution">
    <text evidence="1">The sequence shown here is derived from an EMBL/GenBank/DDBJ whole genome shotgun (WGS) entry which is preliminary data.</text>
</comment>
<dbReference type="PANTHER" id="PTHR11373:SF4">
    <property type="entry name" value="DEOXYNUCLEOSIDE TRIPHOSPHATE TRIPHOSPHOHYDROLASE SAMHD1"/>
    <property type="match status" value="1"/>
</dbReference>
<reference evidence="1 2" key="1">
    <citation type="submission" date="2020-02" db="EMBL/GenBank/DDBJ databases">
        <title>Draft genome sequence of Haematococcus lacustris strain NIES-144.</title>
        <authorList>
            <person name="Morimoto D."/>
            <person name="Nakagawa S."/>
            <person name="Yoshida T."/>
            <person name="Sawayama S."/>
        </authorList>
    </citation>
    <scope>NUCLEOTIDE SEQUENCE [LARGE SCALE GENOMIC DNA]</scope>
    <source>
        <strain evidence="1 2">NIES-144</strain>
    </source>
</reference>
<proteinExistence type="predicted"/>
<dbReference type="PANTHER" id="PTHR11373">
    <property type="entry name" value="DEOXYNUCLEOSIDE TRIPHOSPHATE TRIPHOSPHOHYDROLASE"/>
    <property type="match status" value="1"/>
</dbReference>
<dbReference type="GO" id="GO:0006203">
    <property type="term" value="P:dGTP catabolic process"/>
    <property type="evidence" value="ECO:0007669"/>
    <property type="project" value="TreeGrafter"/>
</dbReference>
<gene>
    <name evidence="1" type="ORF">HaLaN_32033</name>
</gene>
<accession>A0A6A0AIK8</accession>
<organism evidence="1 2">
    <name type="scientific">Haematococcus lacustris</name>
    <name type="common">Green alga</name>
    <name type="synonym">Haematococcus pluvialis</name>
    <dbReference type="NCBI Taxonomy" id="44745"/>
    <lineage>
        <taxon>Eukaryota</taxon>
        <taxon>Viridiplantae</taxon>
        <taxon>Chlorophyta</taxon>
        <taxon>core chlorophytes</taxon>
        <taxon>Chlorophyceae</taxon>
        <taxon>CS clade</taxon>
        <taxon>Chlamydomonadales</taxon>
        <taxon>Haematococcaceae</taxon>
        <taxon>Haematococcus</taxon>
    </lineage>
</organism>
<protein>
    <submittedName>
        <fullName evidence="1">Putative HD/PDEase domain-containing protein</fullName>
    </submittedName>
</protein>
<sequence>MSCKLVDYIRDTAYIDEDTLSKQESQLVKDLIVGDASKAQPEKRFLFDIVANKRNGIDVDKADYLERDAQFCNVKISCDFQRLMRFS</sequence>
<dbReference type="GO" id="GO:0005634">
    <property type="term" value="C:nucleus"/>
    <property type="evidence" value="ECO:0007669"/>
    <property type="project" value="TreeGrafter"/>
</dbReference>
<feature type="non-terminal residue" evidence="1">
    <location>
        <position position="1"/>
    </location>
</feature>
<dbReference type="Proteomes" id="UP000485058">
    <property type="component" value="Unassembled WGS sequence"/>
</dbReference>
<evidence type="ECO:0000313" key="1">
    <source>
        <dbReference type="EMBL" id="GFH32759.1"/>
    </source>
</evidence>
<name>A0A6A0AIK8_HAELA</name>
<dbReference type="Gene3D" id="1.10.3210.10">
    <property type="entry name" value="Hypothetical protein af1432"/>
    <property type="match status" value="1"/>
</dbReference>
<dbReference type="AlphaFoldDB" id="A0A6A0AIK8"/>